<keyword evidence="2 5" id="KW-0547">Nucleotide-binding</keyword>
<accession>A0A9X3N026</accession>
<comment type="similarity">
    <text evidence="5">Belongs to the glutamate--cysteine ligase type 2 family. YbdK subfamily.</text>
</comment>
<evidence type="ECO:0000313" key="6">
    <source>
        <dbReference type="EMBL" id="MDA0164510.1"/>
    </source>
</evidence>
<dbReference type="NCBIfam" id="TIGR02050">
    <property type="entry name" value="gshA_cyan_rel"/>
    <property type="match status" value="1"/>
</dbReference>
<keyword evidence="1 5" id="KW-0436">Ligase</keyword>
<dbReference type="AlphaFoldDB" id="A0A9X3N026"/>
<evidence type="ECO:0000313" key="7">
    <source>
        <dbReference type="Proteomes" id="UP001149140"/>
    </source>
</evidence>
<evidence type="ECO:0000256" key="4">
    <source>
        <dbReference type="ARBA" id="ARBA00048819"/>
    </source>
</evidence>
<evidence type="ECO:0000256" key="5">
    <source>
        <dbReference type="HAMAP-Rule" id="MF_01609"/>
    </source>
</evidence>
<comment type="catalytic activity">
    <reaction evidence="4 5">
        <text>L-cysteine + L-glutamate + ATP = gamma-L-glutamyl-L-cysteine + ADP + phosphate + H(+)</text>
        <dbReference type="Rhea" id="RHEA:13285"/>
        <dbReference type="ChEBI" id="CHEBI:15378"/>
        <dbReference type="ChEBI" id="CHEBI:29985"/>
        <dbReference type="ChEBI" id="CHEBI:30616"/>
        <dbReference type="ChEBI" id="CHEBI:35235"/>
        <dbReference type="ChEBI" id="CHEBI:43474"/>
        <dbReference type="ChEBI" id="CHEBI:58173"/>
        <dbReference type="ChEBI" id="CHEBI:456216"/>
        <dbReference type="EC" id="6.3.2.2"/>
    </reaction>
</comment>
<dbReference type="Pfam" id="PF04107">
    <property type="entry name" value="GCS2"/>
    <property type="match status" value="1"/>
</dbReference>
<comment type="caution">
    <text evidence="6">The sequence shown here is derived from an EMBL/GenBank/DDBJ whole genome shotgun (WGS) entry which is preliminary data.</text>
</comment>
<dbReference type="InterPro" id="IPR014746">
    <property type="entry name" value="Gln_synth/guanido_kin_cat_dom"/>
</dbReference>
<dbReference type="SUPFAM" id="SSF55931">
    <property type="entry name" value="Glutamine synthetase/guanido kinase"/>
    <property type="match status" value="1"/>
</dbReference>
<dbReference type="InterPro" id="IPR011793">
    <property type="entry name" value="YbdK"/>
</dbReference>
<name>A0A9X3N026_9ACTN</name>
<dbReference type="GO" id="GO:0005524">
    <property type="term" value="F:ATP binding"/>
    <property type="evidence" value="ECO:0007669"/>
    <property type="project" value="UniProtKB-KW"/>
</dbReference>
<comment type="function">
    <text evidence="5">ATP-dependent carboxylate-amine ligase which exhibits weak glutamate--cysteine ligase activity.</text>
</comment>
<reference evidence="6" key="1">
    <citation type="submission" date="2022-10" db="EMBL/GenBank/DDBJ databases">
        <title>The WGS of Solirubrobacter ginsenosidimutans DSM 21036.</title>
        <authorList>
            <person name="Jiang Z."/>
        </authorList>
    </citation>
    <scope>NUCLEOTIDE SEQUENCE</scope>
    <source>
        <strain evidence="6">DSM 21036</strain>
    </source>
</reference>
<dbReference type="PANTHER" id="PTHR36510:SF1">
    <property type="entry name" value="GLUTAMATE--CYSTEINE LIGASE 2-RELATED"/>
    <property type="match status" value="1"/>
</dbReference>
<dbReference type="GO" id="GO:0042398">
    <property type="term" value="P:modified amino acid biosynthetic process"/>
    <property type="evidence" value="ECO:0007669"/>
    <property type="project" value="InterPro"/>
</dbReference>
<dbReference type="PANTHER" id="PTHR36510">
    <property type="entry name" value="GLUTAMATE--CYSTEINE LIGASE 2-RELATED"/>
    <property type="match status" value="1"/>
</dbReference>
<dbReference type="InterPro" id="IPR050141">
    <property type="entry name" value="GCL_type2/YbdK_subfam"/>
</dbReference>
<dbReference type="InterPro" id="IPR006336">
    <property type="entry name" value="GCS2"/>
</dbReference>
<dbReference type="Proteomes" id="UP001149140">
    <property type="component" value="Unassembled WGS sequence"/>
</dbReference>
<dbReference type="GO" id="GO:0004357">
    <property type="term" value="F:glutamate-cysteine ligase activity"/>
    <property type="evidence" value="ECO:0007669"/>
    <property type="project" value="UniProtKB-EC"/>
</dbReference>
<sequence length="376" mass="41166">MWKVHPDLEPWTVGIEEEVMLLEPDGSPAWRSEDVLRVLPDALAEHTRGETHGLALELATDPHRTVCEATTQLRQLRAGLSEAVRGLGLRAAVAGTHPMVRAEDVQVSPGARYQYLHSSLRELARREPTFALHVHVAVPDPELAVRAYNGIRAHIPVLLALAANSPFTRGRDSGLASARTPVFQAFPRTGIPREFATYSEYAEAVDVLIRCGAIPEPTFIWWDVRLQPKLGTLEVRVMDAQTRIRDTAALVALVQCLVRIEALDHMAEPELSHATEVLDENRFLAARDGIRAQLLDPLRDRCVPASGRLATLVDACWPHARALGCERELGLLAHLAGDPGADRQRAIASERQGLGGLVRALQGEFSPPRPQLAAAA</sequence>
<dbReference type="HAMAP" id="MF_01609">
    <property type="entry name" value="Glu_cys_ligase_2"/>
    <property type="match status" value="1"/>
</dbReference>
<dbReference type="EC" id="6.3.2.2" evidence="5"/>
<organism evidence="6 7">
    <name type="scientific">Solirubrobacter ginsenosidimutans</name>
    <dbReference type="NCBI Taxonomy" id="490573"/>
    <lineage>
        <taxon>Bacteria</taxon>
        <taxon>Bacillati</taxon>
        <taxon>Actinomycetota</taxon>
        <taxon>Thermoleophilia</taxon>
        <taxon>Solirubrobacterales</taxon>
        <taxon>Solirubrobacteraceae</taxon>
        <taxon>Solirubrobacter</taxon>
    </lineage>
</organism>
<evidence type="ECO:0000256" key="1">
    <source>
        <dbReference type="ARBA" id="ARBA00022598"/>
    </source>
</evidence>
<dbReference type="Gene3D" id="3.30.590.20">
    <property type="match status" value="1"/>
</dbReference>
<evidence type="ECO:0000256" key="2">
    <source>
        <dbReference type="ARBA" id="ARBA00022741"/>
    </source>
</evidence>
<proteinExistence type="inferred from homology"/>
<keyword evidence="7" id="KW-1185">Reference proteome</keyword>
<gene>
    <name evidence="6" type="ORF">OM076_29840</name>
</gene>
<keyword evidence="3 5" id="KW-0067">ATP-binding</keyword>
<protein>
    <recommendedName>
        <fullName evidence="5">Putative glutamate--cysteine ligase 2</fullName>
        <ecNumber evidence="5">6.3.2.2</ecNumber>
    </recommendedName>
    <alternativeName>
        <fullName evidence="5">Gamma-glutamylcysteine synthetase 2</fullName>
        <shortName evidence="5">GCS 2</shortName>
        <shortName evidence="5">Gamma-GCS 2</shortName>
    </alternativeName>
</protein>
<evidence type="ECO:0000256" key="3">
    <source>
        <dbReference type="ARBA" id="ARBA00022840"/>
    </source>
</evidence>
<dbReference type="EMBL" id="JAPDOD010000034">
    <property type="protein sequence ID" value="MDA0164510.1"/>
    <property type="molecule type" value="Genomic_DNA"/>
</dbReference>